<dbReference type="SUPFAM" id="SSF82185">
    <property type="entry name" value="Histone H3 K4-specific methyltransferase SET7/9 N-terminal domain"/>
    <property type="match status" value="2"/>
</dbReference>
<evidence type="ECO:0000313" key="4">
    <source>
        <dbReference type="EMBL" id="ORC92796.1"/>
    </source>
</evidence>
<dbReference type="PROSITE" id="PS50003">
    <property type="entry name" value="PH_DOMAIN"/>
    <property type="match status" value="1"/>
</dbReference>
<protein>
    <submittedName>
        <fullName evidence="4">Phosphatidylinositol-4-phosphate 5-kinase</fullName>
    </submittedName>
</protein>
<keyword evidence="1" id="KW-0677">Repeat</keyword>
<dbReference type="GeneID" id="39981220"/>
<reference evidence="4 5" key="1">
    <citation type="submission" date="2017-03" db="EMBL/GenBank/DDBJ databases">
        <title>An alternative strategy for trypanosome survival in the mammalian bloodstream revealed through genome and transcriptome analysis of the ubiquitous bovine parasite Trypanosoma (Megatrypanum) theileri.</title>
        <authorList>
            <person name="Kelly S."/>
            <person name="Ivens A."/>
            <person name="Mott A."/>
            <person name="O'Neill E."/>
            <person name="Emms D."/>
            <person name="Macleod O."/>
            <person name="Voorheis P."/>
            <person name="Matthews J."/>
            <person name="Matthews K."/>
            <person name="Carrington M."/>
        </authorList>
    </citation>
    <scope>NUCLEOTIDE SEQUENCE [LARGE SCALE GENOMIC DNA]</scope>
    <source>
        <strain evidence="4">Edinburgh</strain>
    </source>
</reference>
<organism evidence="4 5">
    <name type="scientific">Trypanosoma theileri</name>
    <dbReference type="NCBI Taxonomy" id="67003"/>
    <lineage>
        <taxon>Eukaryota</taxon>
        <taxon>Discoba</taxon>
        <taxon>Euglenozoa</taxon>
        <taxon>Kinetoplastea</taxon>
        <taxon>Metakinetoplastina</taxon>
        <taxon>Trypanosomatida</taxon>
        <taxon>Trypanosomatidae</taxon>
        <taxon>Trypanosoma</taxon>
    </lineage>
</organism>
<dbReference type="InterPro" id="IPR001849">
    <property type="entry name" value="PH_domain"/>
</dbReference>
<feature type="region of interest" description="Disordered" evidence="2">
    <location>
        <begin position="389"/>
        <end position="412"/>
    </location>
</feature>
<evidence type="ECO:0000256" key="2">
    <source>
        <dbReference type="SAM" id="MobiDB-lite"/>
    </source>
</evidence>
<dbReference type="SMART" id="SM00698">
    <property type="entry name" value="MORN"/>
    <property type="match status" value="9"/>
</dbReference>
<dbReference type="RefSeq" id="XP_028886862.1">
    <property type="nucleotide sequence ID" value="XM_029021440.1"/>
</dbReference>
<dbReference type="Pfam" id="PF02493">
    <property type="entry name" value="MORN"/>
    <property type="match status" value="9"/>
</dbReference>
<dbReference type="EMBL" id="NBCO01000002">
    <property type="protein sequence ID" value="ORC92796.1"/>
    <property type="molecule type" value="Genomic_DNA"/>
</dbReference>
<dbReference type="GO" id="GO:0016301">
    <property type="term" value="F:kinase activity"/>
    <property type="evidence" value="ECO:0007669"/>
    <property type="project" value="UniProtKB-KW"/>
</dbReference>
<feature type="domain" description="PH" evidence="3">
    <location>
        <begin position="429"/>
        <end position="545"/>
    </location>
</feature>
<dbReference type="CDD" id="cd00821">
    <property type="entry name" value="PH"/>
    <property type="match status" value="1"/>
</dbReference>
<dbReference type="STRING" id="67003.A0A1X0P769"/>
<evidence type="ECO:0000259" key="3">
    <source>
        <dbReference type="PROSITE" id="PS50003"/>
    </source>
</evidence>
<proteinExistence type="predicted"/>
<dbReference type="Gene3D" id="2.30.29.30">
    <property type="entry name" value="Pleckstrin-homology domain (PH domain)/Phosphotyrosine-binding domain (PTB)"/>
    <property type="match status" value="1"/>
</dbReference>
<sequence>MSHEGNIQMEAPLSAPEGHVTNARLPGGRIYTGEVSEDCMHGQGTLTTDLDEHTGTFFKNLPHGHGVFRASVDPHPTGVQMYDGEWQMGERHGSGHIIWSNGDEYTGGFAHNVPHGPSGRYAFADGRVYVGDFASGVRHGSGRLTQRGGDYYEGEFVHGAMSGNGTASYAGGRRVFVGRWANGKKIKGRMTFADSHRMYDGEWLREKPHGMGEMVFANDDHYTGRFVAGQLHGVGCIEYHSLGGKVYRGTFMHDQPHGKGTITTPDGNTVEGYFRHGKQLAEDDTAAIEEVLRDIRSLGEEAAAVVNQDTVYGKSPPVSVGSTQPPSVKSSGENILEGYIPLTNGKHEKDNNKNDVNIKEDNTSDNSFNKAGILSSDMGNVTEVTMPKLPSLNPSGPLDEVKGSTSNPSKEEEKEILAVSASVISGIVPDGCKGWLEKFSIGRSRIGPSNWRRRYFILASFNTVVCLSYYKDELCHTPVTLLRLDTHDTRIVTRPSLRTHKEATKPGRDICVIYVENRKEYKLLLRADSEDEHDYWVDAFRKLFDIVDYPSDFPLLSSCPE</sequence>
<feature type="compositionally biased region" description="Basic and acidic residues" evidence="2">
    <location>
        <begin position="345"/>
        <end position="362"/>
    </location>
</feature>
<evidence type="ECO:0000313" key="5">
    <source>
        <dbReference type="Proteomes" id="UP000192257"/>
    </source>
</evidence>
<feature type="region of interest" description="Disordered" evidence="2">
    <location>
        <begin position="1"/>
        <end position="21"/>
    </location>
</feature>
<dbReference type="OrthoDB" id="437960at2759"/>
<dbReference type="Pfam" id="PF00169">
    <property type="entry name" value="PH"/>
    <property type="match status" value="1"/>
</dbReference>
<accession>A0A1X0P769</accession>
<keyword evidence="4" id="KW-0808">Transferase</keyword>
<keyword evidence="5" id="KW-1185">Reference proteome</keyword>
<dbReference type="SUPFAM" id="SSF50729">
    <property type="entry name" value="PH domain-like"/>
    <property type="match status" value="1"/>
</dbReference>
<comment type="caution">
    <text evidence="4">The sequence shown here is derived from an EMBL/GenBank/DDBJ whole genome shotgun (WGS) entry which is preliminary data.</text>
</comment>
<name>A0A1X0P769_9TRYP</name>
<dbReference type="Proteomes" id="UP000192257">
    <property type="component" value="Unassembled WGS sequence"/>
</dbReference>
<keyword evidence="4" id="KW-0418">Kinase</keyword>
<dbReference type="PANTHER" id="PTHR23084:SF227">
    <property type="entry name" value="PHOSPHATIDYLINOSITOL-4-PHOSPHATE 5-KINASE RELATED"/>
    <property type="match status" value="1"/>
</dbReference>
<dbReference type="VEuPathDB" id="TriTrypDB:TM35_000021220"/>
<gene>
    <name evidence="4" type="ORF">TM35_000021220</name>
</gene>
<evidence type="ECO:0000256" key="1">
    <source>
        <dbReference type="ARBA" id="ARBA00022737"/>
    </source>
</evidence>
<dbReference type="AlphaFoldDB" id="A0A1X0P769"/>
<dbReference type="InterPro" id="IPR011993">
    <property type="entry name" value="PH-like_dom_sf"/>
</dbReference>
<dbReference type="PANTHER" id="PTHR23084">
    <property type="entry name" value="PHOSPHATIDYLINOSITOL-4-PHOSPHATE 5-KINASE RELATED"/>
    <property type="match status" value="1"/>
</dbReference>
<feature type="region of interest" description="Disordered" evidence="2">
    <location>
        <begin position="342"/>
        <end position="370"/>
    </location>
</feature>
<dbReference type="InterPro" id="IPR003409">
    <property type="entry name" value="MORN"/>
</dbReference>
<dbReference type="SMART" id="SM00233">
    <property type="entry name" value="PH"/>
    <property type="match status" value="1"/>
</dbReference>
<dbReference type="Gene3D" id="2.20.110.10">
    <property type="entry name" value="Histone H3 K4-specific methyltransferase SET7/9 N-terminal domain"/>
    <property type="match status" value="3"/>
</dbReference>